<dbReference type="RefSeq" id="WP_237360144.1">
    <property type="nucleotide sequence ID" value="NZ_CAKLDM010000001.1"/>
</dbReference>
<dbReference type="PANTHER" id="PTHR30290:SF72">
    <property type="entry name" value="HTH-TYPE TRANSCRIPTIONAL REGULATOR SGRR"/>
    <property type="match status" value="1"/>
</dbReference>
<comment type="caution">
    <text evidence="4">The sequence shown here is derived from an EMBL/GenBank/DDBJ whole genome shotgun (WGS) entry which is preliminary data.</text>
</comment>
<sequence>MVSPRLRVQFEKLFEHYAGENCEVQLDDITEILFCTRRNARIVLNKLEEEGWIEWCPSPGRGKLSQLIFKRSKSDISETLARKYLEEGKIEQALAVLGHDAVKLSQVVEGYLGLQQQEGEQVIRLPYYRPLSMLNPRKPMRRSELHIARQVFSGLIRLDENEKIQPDLAHAWESITQLHWRFYIRPGIRFHNGDPLTVECILESLEDLKQTELFSHISKVSSPANWVIDIYLDQPDIRLPLLLTESCAKVLPTQSVRSENFDKLPVGTGPYKVIQNDNKRLILQANDNYFGFRPLLDRVEVWVIDKVHSSIVFPSLTKPKRGTMTEGVELDPGCTYLLLNRKSGLARDENWAVYFLNKLNSLNLFGHVSQTQVTELGILPAHGIKPGWYHQPHSDTDITPPISGTVKIAYYSQHPMFPTLAQSIQKVLKGDGVSVELIKYDMDLPNSELVDIWIKPMGITNHREDALAGWLLNYSDVKTFSLPEDYQLWKSLIAEWRSGEMDTFPSQILGKSLVEKMQIIPMFHCWLGVSKDHCGSIQNAKCNALGWFDFSQVWVKPD</sequence>
<feature type="domain" description="Solute-binding protein family 5" evidence="2">
    <location>
        <begin position="163"/>
        <end position="305"/>
    </location>
</feature>
<keyword evidence="1" id="KW-0238">DNA-binding</keyword>
<reference evidence="4" key="1">
    <citation type="submission" date="2021-11" db="EMBL/GenBank/DDBJ databases">
        <authorList>
            <person name="Rodrigo-Torres L."/>
            <person name="Arahal R. D."/>
            <person name="Lucena T."/>
        </authorList>
    </citation>
    <scope>NUCLEOTIDE SEQUENCE</scope>
    <source>
        <strain evidence="4">CECT 7928</strain>
    </source>
</reference>
<dbReference type="CDD" id="cd08507">
    <property type="entry name" value="PBP2_SgrR_like"/>
    <property type="match status" value="1"/>
</dbReference>
<dbReference type="InterPro" id="IPR039424">
    <property type="entry name" value="SBP_5"/>
</dbReference>
<evidence type="ECO:0000313" key="5">
    <source>
        <dbReference type="Proteomes" id="UP000838748"/>
    </source>
</evidence>
<protein>
    <submittedName>
        <fullName evidence="4">HTH-type transcriptional regulator SgrR</fullName>
    </submittedName>
</protein>
<dbReference type="InterPro" id="IPR025370">
    <property type="entry name" value="SgrR_HTH_N"/>
</dbReference>
<dbReference type="InterPro" id="IPR000914">
    <property type="entry name" value="SBP_5_dom"/>
</dbReference>
<dbReference type="EMBL" id="CAKLDM010000001">
    <property type="protein sequence ID" value="CAH0536869.1"/>
    <property type="molecule type" value="Genomic_DNA"/>
</dbReference>
<evidence type="ECO:0000259" key="2">
    <source>
        <dbReference type="Pfam" id="PF00496"/>
    </source>
</evidence>
<dbReference type="Pfam" id="PF12793">
    <property type="entry name" value="SgrR_N"/>
    <property type="match status" value="1"/>
</dbReference>
<evidence type="ECO:0000259" key="3">
    <source>
        <dbReference type="Pfam" id="PF12793"/>
    </source>
</evidence>
<proteinExistence type="predicted"/>
<name>A0ABN8E211_9VIBR</name>
<dbReference type="SUPFAM" id="SSF53850">
    <property type="entry name" value="Periplasmic binding protein-like II"/>
    <property type="match status" value="1"/>
</dbReference>
<organism evidence="4 5">
    <name type="scientific">Vibrio marisflavi CECT 7928</name>
    <dbReference type="NCBI Taxonomy" id="634439"/>
    <lineage>
        <taxon>Bacteria</taxon>
        <taxon>Pseudomonadati</taxon>
        <taxon>Pseudomonadota</taxon>
        <taxon>Gammaproteobacteria</taxon>
        <taxon>Vibrionales</taxon>
        <taxon>Vibrionaceae</taxon>
        <taxon>Vibrio</taxon>
    </lineage>
</organism>
<accession>A0ABN8E211</accession>
<dbReference type="Proteomes" id="UP000838748">
    <property type="component" value="Unassembled WGS sequence"/>
</dbReference>
<keyword evidence="5" id="KW-1185">Reference proteome</keyword>
<gene>
    <name evidence="4" type="primary">sgrR_1</name>
    <name evidence="4" type="ORF">VMF7928_00760</name>
</gene>
<dbReference type="Pfam" id="PF00496">
    <property type="entry name" value="SBP_bac_5"/>
    <property type="match status" value="1"/>
</dbReference>
<evidence type="ECO:0000256" key="1">
    <source>
        <dbReference type="ARBA" id="ARBA00023125"/>
    </source>
</evidence>
<dbReference type="PANTHER" id="PTHR30290">
    <property type="entry name" value="PERIPLASMIC BINDING COMPONENT OF ABC TRANSPORTER"/>
    <property type="match status" value="1"/>
</dbReference>
<feature type="domain" description="Transcriptional regulator SgrR N-terminal HTH" evidence="3">
    <location>
        <begin position="5"/>
        <end position="119"/>
    </location>
</feature>
<dbReference type="Gene3D" id="3.40.190.10">
    <property type="entry name" value="Periplasmic binding protein-like II"/>
    <property type="match status" value="1"/>
</dbReference>
<evidence type="ECO:0000313" key="4">
    <source>
        <dbReference type="EMBL" id="CAH0536869.1"/>
    </source>
</evidence>